<sequence length="198" mass="22201">MIKQQAMIDIVLGWPGLMAKPLWQQIVMQLIVVVAAGTLSCWLLIGGMWRAVWNIEEQTVRVRLDIQQIRQQIDAMPPLAELQMQLAQKTAPTNPFQPAGLAQRIAEPLSQAGAMLLSWQPAPPHTDSFSQARWQLVFSASYTGVLQVLRELTGWPYVLHVLRIGPLTLQSDDASDEQQTKTQRLRVELSLSAAEDVR</sequence>
<keyword evidence="3" id="KW-1185">Reference proteome</keyword>
<keyword evidence="1" id="KW-1133">Transmembrane helix</keyword>
<dbReference type="OrthoDB" id="6418693at2"/>
<evidence type="ECO:0000313" key="2">
    <source>
        <dbReference type="EMBL" id="TCV05175.1"/>
    </source>
</evidence>
<feature type="transmembrane region" description="Helical" evidence="1">
    <location>
        <begin position="22"/>
        <end position="45"/>
    </location>
</feature>
<accession>A0A4R3VMH6</accession>
<dbReference type="Pfam" id="PF10741">
    <property type="entry name" value="T2SSM_b"/>
    <property type="match status" value="1"/>
</dbReference>
<name>A0A4R3VMH6_9GAMM</name>
<evidence type="ECO:0000313" key="3">
    <source>
        <dbReference type="Proteomes" id="UP000295433"/>
    </source>
</evidence>
<comment type="caution">
    <text evidence="2">The sequence shown here is derived from an EMBL/GenBank/DDBJ whole genome shotgun (WGS) entry which is preliminary data.</text>
</comment>
<protein>
    <submittedName>
        <fullName evidence="2">Type II secretion system (T2SS) protein M subtype b</fullName>
    </submittedName>
</protein>
<dbReference type="InterPro" id="IPR034756">
    <property type="entry name" value="T2SSM_b"/>
</dbReference>
<proteinExistence type="predicted"/>
<gene>
    <name evidence="2" type="ORF">EDC54_107162</name>
</gene>
<reference evidence="2 3" key="1">
    <citation type="submission" date="2019-03" db="EMBL/GenBank/DDBJ databases">
        <title>Genomic Encyclopedia of Type Strains, Phase IV (KMG-IV): sequencing the most valuable type-strain genomes for metagenomic binning, comparative biology and taxonomic classification.</title>
        <authorList>
            <person name="Goeker M."/>
        </authorList>
    </citation>
    <scope>NUCLEOTIDE SEQUENCE [LARGE SCALE GENOMIC DNA]</scope>
    <source>
        <strain evidence="2 3">DSM 16730</strain>
    </source>
</reference>
<organism evidence="2 3">
    <name type="scientific">Samsonia erythrinae</name>
    <dbReference type="NCBI Taxonomy" id="160434"/>
    <lineage>
        <taxon>Bacteria</taxon>
        <taxon>Pseudomonadati</taxon>
        <taxon>Pseudomonadota</taxon>
        <taxon>Gammaproteobacteria</taxon>
        <taxon>Enterobacterales</taxon>
        <taxon>Pectobacteriaceae</taxon>
        <taxon>Samsonia</taxon>
    </lineage>
</organism>
<evidence type="ECO:0000256" key="1">
    <source>
        <dbReference type="SAM" id="Phobius"/>
    </source>
</evidence>
<dbReference type="EMBL" id="SMBY01000007">
    <property type="protein sequence ID" value="TCV05175.1"/>
    <property type="molecule type" value="Genomic_DNA"/>
</dbReference>
<keyword evidence="1" id="KW-0472">Membrane</keyword>
<dbReference type="AlphaFoldDB" id="A0A4R3VMH6"/>
<dbReference type="Proteomes" id="UP000295433">
    <property type="component" value="Unassembled WGS sequence"/>
</dbReference>
<dbReference type="RefSeq" id="WP_132456728.1">
    <property type="nucleotide sequence ID" value="NZ_JAWIZJ010000007.1"/>
</dbReference>
<keyword evidence="1" id="KW-0812">Transmembrane</keyword>